<feature type="transmembrane region" description="Helical" evidence="9">
    <location>
        <begin position="598"/>
        <end position="631"/>
    </location>
</feature>
<keyword evidence="13" id="KW-1185">Reference proteome</keyword>
<dbReference type="InterPro" id="IPR011547">
    <property type="entry name" value="SLC26A/SulP_dom"/>
</dbReference>
<feature type="transmembrane region" description="Helical" evidence="9">
    <location>
        <begin position="651"/>
        <end position="683"/>
    </location>
</feature>
<keyword evidence="5" id="KW-0029">Amino-acid transport</keyword>
<dbReference type="InParanoid" id="W2SEL0"/>
<dbReference type="Pfam" id="PF00027">
    <property type="entry name" value="cNMP_binding"/>
    <property type="match status" value="1"/>
</dbReference>
<dbReference type="PROSITE" id="PS50801">
    <property type="entry name" value="STAS"/>
    <property type="match status" value="1"/>
</dbReference>
<dbReference type="GO" id="GO:0015174">
    <property type="term" value="F:basic amino acid transmembrane transporter activity"/>
    <property type="evidence" value="ECO:0007669"/>
    <property type="project" value="EnsemblFungi"/>
</dbReference>
<dbReference type="InterPro" id="IPR052706">
    <property type="entry name" value="Membrane-Transporter-like"/>
</dbReference>
<dbReference type="GO" id="GO:0034490">
    <property type="term" value="P:basic amino acid transmembrane import into vacuole"/>
    <property type="evidence" value="ECO:0007669"/>
    <property type="project" value="EnsemblFungi"/>
</dbReference>
<dbReference type="GO" id="GO:0000329">
    <property type="term" value="C:fungal-type vacuole membrane"/>
    <property type="evidence" value="ECO:0007669"/>
    <property type="project" value="EnsemblFungi"/>
</dbReference>
<dbReference type="Gene3D" id="3.30.750.24">
    <property type="entry name" value="STAS domain"/>
    <property type="match status" value="1"/>
</dbReference>
<keyword evidence="7 9" id="KW-0472">Membrane</keyword>
<dbReference type="EMBL" id="KB822711">
    <property type="protein sequence ID" value="ETN46344.1"/>
    <property type="molecule type" value="Genomic_DNA"/>
</dbReference>
<feature type="region of interest" description="Disordered" evidence="8">
    <location>
        <begin position="157"/>
        <end position="176"/>
    </location>
</feature>
<evidence type="ECO:0000256" key="1">
    <source>
        <dbReference type="ARBA" id="ARBA00004128"/>
    </source>
</evidence>
<feature type="compositionally biased region" description="Basic residues" evidence="8">
    <location>
        <begin position="1"/>
        <end position="10"/>
    </location>
</feature>
<dbReference type="InterPro" id="IPR018490">
    <property type="entry name" value="cNMP-bd_dom_sf"/>
</dbReference>
<evidence type="ECO:0000256" key="5">
    <source>
        <dbReference type="ARBA" id="ARBA00022970"/>
    </source>
</evidence>
<dbReference type="PANTHER" id="PTHR43310">
    <property type="entry name" value="SULFATE TRANSPORTER YBAR-RELATED"/>
    <property type="match status" value="1"/>
</dbReference>
<dbReference type="SUPFAM" id="SSF51206">
    <property type="entry name" value="cAMP-binding domain-like"/>
    <property type="match status" value="1"/>
</dbReference>
<feature type="region of interest" description="Disordered" evidence="8">
    <location>
        <begin position="1"/>
        <end position="123"/>
    </location>
</feature>
<feature type="transmembrane region" description="Helical" evidence="9">
    <location>
        <begin position="260"/>
        <end position="283"/>
    </location>
</feature>
<feature type="transmembrane region" description="Helical" evidence="9">
    <location>
        <begin position="459"/>
        <end position="478"/>
    </location>
</feature>
<dbReference type="Proteomes" id="UP000030752">
    <property type="component" value="Unassembled WGS sequence"/>
</dbReference>
<dbReference type="InterPro" id="IPR000595">
    <property type="entry name" value="cNMP-bd_dom"/>
</dbReference>
<dbReference type="GeneID" id="19967867"/>
<dbReference type="GO" id="GO:0034618">
    <property type="term" value="F:arginine binding"/>
    <property type="evidence" value="ECO:0007669"/>
    <property type="project" value="EnsemblFungi"/>
</dbReference>
<gene>
    <name evidence="12" type="ORF">HMPREF1541_00528</name>
</gene>
<feature type="compositionally biased region" description="Polar residues" evidence="8">
    <location>
        <begin position="56"/>
        <end position="65"/>
    </location>
</feature>
<dbReference type="OrthoDB" id="409725at2759"/>
<dbReference type="SMART" id="SM00100">
    <property type="entry name" value="cNMP"/>
    <property type="match status" value="1"/>
</dbReference>
<dbReference type="FunCoup" id="W2SEL0">
    <property type="interactions" value="7"/>
</dbReference>
<proteinExistence type="predicted"/>
<evidence type="ECO:0000259" key="10">
    <source>
        <dbReference type="PROSITE" id="PS50042"/>
    </source>
</evidence>
<evidence type="ECO:0000256" key="9">
    <source>
        <dbReference type="SAM" id="Phobius"/>
    </source>
</evidence>
<dbReference type="Pfam" id="PF00916">
    <property type="entry name" value="Sulfate_transp"/>
    <property type="match status" value="1"/>
</dbReference>
<dbReference type="Gene3D" id="2.60.120.10">
    <property type="entry name" value="Jelly Rolls"/>
    <property type="match status" value="1"/>
</dbReference>
<dbReference type="PANTHER" id="PTHR43310:SF4">
    <property type="entry name" value="AFR304WP"/>
    <property type="match status" value="1"/>
</dbReference>
<evidence type="ECO:0000256" key="7">
    <source>
        <dbReference type="ARBA" id="ARBA00023136"/>
    </source>
</evidence>
<organism evidence="12 13">
    <name type="scientific">Cyphellophora europaea (strain CBS 101466)</name>
    <name type="common">Phialophora europaea</name>
    <dbReference type="NCBI Taxonomy" id="1220924"/>
    <lineage>
        <taxon>Eukaryota</taxon>
        <taxon>Fungi</taxon>
        <taxon>Dikarya</taxon>
        <taxon>Ascomycota</taxon>
        <taxon>Pezizomycotina</taxon>
        <taxon>Eurotiomycetes</taxon>
        <taxon>Chaetothyriomycetidae</taxon>
        <taxon>Chaetothyriales</taxon>
        <taxon>Cyphellophoraceae</taxon>
        <taxon>Cyphellophora</taxon>
    </lineage>
</organism>
<protein>
    <recommendedName>
        <fullName evidence="14">STAS domain-containing protein</fullName>
    </recommendedName>
</protein>
<evidence type="ECO:0000259" key="11">
    <source>
        <dbReference type="PROSITE" id="PS50801"/>
    </source>
</evidence>
<dbReference type="FunFam" id="3.30.750.24:FF:000012">
    <property type="entry name" value="Sulfate transporter family protein"/>
    <property type="match status" value="1"/>
</dbReference>
<dbReference type="AlphaFoldDB" id="W2SEL0"/>
<dbReference type="CDD" id="cd00038">
    <property type="entry name" value="CAP_ED"/>
    <property type="match status" value="1"/>
</dbReference>
<evidence type="ECO:0000256" key="4">
    <source>
        <dbReference type="ARBA" id="ARBA00022692"/>
    </source>
</evidence>
<evidence type="ECO:0000256" key="8">
    <source>
        <dbReference type="SAM" id="MobiDB-lite"/>
    </source>
</evidence>
<feature type="compositionally biased region" description="Polar residues" evidence="8">
    <location>
        <begin position="82"/>
        <end position="100"/>
    </location>
</feature>
<feature type="transmembrane region" description="Helical" evidence="9">
    <location>
        <begin position="353"/>
        <end position="378"/>
    </location>
</feature>
<evidence type="ECO:0000313" key="13">
    <source>
        <dbReference type="Proteomes" id="UP000030752"/>
    </source>
</evidence>
<comment type="subcellular location">
    <subcellularLocation>
        <location evidence="1">Vacuole membrane</location>
        <topology evidence="1">Multi-pass membrane protein</topology>
    </subcellularLocation>
</comment>
<dbReference type="STRING" id="1220924.W2SEL0"/>
<evidence type="ECO:0000256" key="3">
    <source>
        <dbReference type="ARBA" id="ARBA00022554"/>
    </source>
</evidence>
<name>W2SEL0_CYPE1</name>
<evidence type="ECO:0000256" key="6">
    <source>
        <dbReference type="ARBA" id="ARBA00022989"/>
    </source>
</evidence>
<keyword evidence="3" id="KW-0926">Vacuole</keyword>
<dbReference type="Pfam" id="PF01740">
    <property type="entry name" value="STAS"/>
    <property type="match status" value="1"/>
</dbReference>
<dbReference type="VEuPathDB" id="FungiDB:HMPREF1541_00528"/>
<dbReference type="SUPFAM" id="SSF52091">
    <property type="entry name" value="SpoIIaa-like"/>
    <property type="match status" value="1"/>
</dbReference>
<accession>W2SEL0</accession>
<dbReference type="InterPro" id="IPR014710">
    <property type="entry name" value="RmlC-like_jellyroll"/>
</dbReference>
<keyword evidence="4 9" id="KW-0812">Transmembrane</keyword>
<dbReference type="eggNOG" id="KOG0236">
    <property type="taxonomic scope" value="Eukaryota"/>
</dbReference>
<feature type="transmembrane region" description="Helical" evidence="9">
    <location>
        <begin position="390"/>
        <end position="408"/>
    </location>
</feature>
<feature type="transmembrane region" description="Helical" evidence="9">
    <location>
        <begin position="428"/>
        <end position="447"/>
    </location>
</feature>
<dbReference type="CDD" id="cd07042">
    <property type="entry name" value="STAS_SulP_like_sulfate_transporter"/>
    <property type="match status" value="1"/>
</dbReference>
<sequence length="1054" mass="116321">MSSPPRKRTARSGSAVSSQSRPAPPSSSAPRSMRENEEPGGLAIGDRPHITRRGRSSSVTSQSLAKTPARSFYHRSFRGQRDQAQYSTEGLKEQTAQLASYNLHDDSPFLGSSPPGSPLAPEDLHIDAIPEVSEPVTPDGAHHEGDPSLSALTSMLHSDDEGARQSAWNSTEERNDHARASLESNGHEVNEHTSLLGDRKASGAYGDLADVERQHNERVQVSMWRKPVDKLRTCGYNLVHPKTWSGKAIVRQVVVRPVKLLPAVILGLLLNILDALSYGMILFPLGNAMFDDLGPDGIAMFYVSTIVAQVTYSAGGSIFKGGIGSEMIEVVPFMHKMAFTILNKVGEDNPKSVLATTILAFSVSSVLTGIVFFLLGACRLGSLIGFFPRHILIGCIGGVGFFLFVTGIEVSARLPGNLNYNLDTLRQLFQGDTVGLWILPFGLALILKTTQHFVKSEMLVGGYFIGVAVLFYVFKFALHLPMETLHSQGWVFDSPPAGNPWYHFWTLYDLKAVDWAAFGETIPAMFALTFFGLLHVPINVPALGIATNEDNLNVDRELIAHGISNSLSGLFGSVQNYLVYTNSLLFMDSGGSDRLAGLLLAAATAGVLVAGPAVIGYIPVCVVGALIFLLGIELLEEALWQTWGKVQRLEYLTILVIVVTMGVWDFVIGIFIGIILAALNFVVQTSRRTAIRATYSGEIANSTVRRAPLQHRFLKEAGRQMFLIKLSGFLFFGTIVGVENRIRALLEDEAFEERPLRFLILDMASINGIDYSAAEAFTRINRLLQKRGVVFCVSGIDLKGQIGHALESVGLFDDELDVRRFQGLNEALESCENELLKSLLRHQTKRGSHQRIGTTHLDVPRPRGSELSSSVQTEFMISSPRRNQLQRVAETAVEEVPTSASKWQDFQQPLPLLLEIFEGMTTRAEDFWYKAGPYFERRTLPRGTVLFEPGDLPNGFYLLEDGLMRGDYDLPQGQFSELIVRGRPFGELPFFSQTPRTARMTADKDSIVWQLSADRWKELQTEQPELAQELLKLSLKLTKERMDVITSYVLTTAA</sequence>
<feature type="region of interest" description="Disordered" evidence="8">
    <location>
        <begin position="133"/>
        <end position="152"/>
    </location>
</feature>
<dbReference type="HOGENOM" id="CLU_003182_0_2_1"/>
<reference evidence="12 13" key="1">
    <citation type="submission" date="2013-03" db="EMBL/GenBank/DDBJ databases">
        <title>The Genome Sequence of Phialophora europaea CBS 101466.</title>
        <authorList>
            <consortium name="The Broad Institute Genomics Platform"/>
            <person name="Cuomo C."/>
            <person name="de Hoog S."/>
            <person name="Gorbushina A."/>
            <person name="Walker B."/>
            <person name="Young S.K."/>
            <person name="Zeng Q."/>
            <person name="Gargeya S."/>
            <person name="Fitzgerald M."/>
            <person name="Haas B."/>
            <person name="Abouelleil A."/>
            <person name="Allen A.W."/>
            <person name="Alvarado L."/>
            <person name="Arachchi H.M."/>
            <person name="Berlin A.M."/>
            <person name="Chapman S.B."/>
            <person name="Gainer-Dewar J."/>
            <person name="Goldberg J."/>
            <person name="Griggs A."/>
            <person name="Gujja S."/>
            <person name="Hansen M."/>
            <person name="Howarth C."/>
            <person name="Imamovic A."/>
            <person name="Ireland A."/>
            <person name="Larimer J."/>
            <person name="McCowan C."/>
            <person name="Murphy C."/>
            <person name="Pearson M."/>
            <person name="Poon T.W."/>
            <person name="Priest M."/>
            <person name="Roberts A."/>
            <person name="Saif S."/>
            <person name="Shea T."/>
            <person name="Sisk P."/>
            <person name="Sykes S."/>
            <person name="Wortman J."/>
            <person name="Nusbaum C."/>
            <person name="Birren B."/>
        </authorList>
    </citation>
    <scope>NUCLEOTIDE SEQUENCE [LARGE SCALE GENOMIC DNA]</scope>
    <source>
        <strain evidence="12 13">CBS 101466</strain>
    </source>
</reference>
<evidence type="ECO:0000313" key="12">
    <source>
        <dbReference type="EMBL" id="ETN46344.1"/>
    </source>
</evidence>
<dbReference type="RefSeq" id="XP_008711056.1">
    <property type="nucleotide sequence ID" value="XM_008712834.1"/>
</dbReference>
<feature type="transmembrane region" description="Helical" evidence="9">
    <location>
        <begin position="722"/>
        <end position="738"/>
    </location>
</feature>
<feature type="domain" description="STAS" evidence="11">
    <location>
        <begin position="721"/>
        <end position="831"/>
    </location>
</feature>
<evidence type="ECO:0008006" key="14">
    <source>
        <dbReference type="Google" id="ProtNLM"/>
    </source>
</evidence>
<dbReference type="InterPro" id="IPR036513">
    <property type="entry name" value="STAS_dom_sf"/>
</dbReference>
<evidence type="ECO:0000256" key="2">
    <source>
        <dbReference type="ARBA" id="ARBA00022448"/>
    </source>
</evidence>
<dbReference type="PROSITE" id="PS50042">
    <property type="entry name" value="CNMP_BINDING_3"/>
    <property type="match status" value="1"/>
</dbReference>
<feature type="domain" description="Cyclic nucleotide-binding" evidence="10">
    <location>
        <begin position="935"/>
        <end position="1037"/>
    </location>
</feature>
<dbReference type="InterPro" id="IPR002645">
    <property type="entry name" value="STAS_dom"/>
</dbReference>
<keyword evidence="2" id="KW-0813">Transport</keyword>
<keyword evidence="6 9" id="KW-1133">Transmembrane helix</keyword>